<evidence type="ECO:0000313" key="2">
    <source>
        <dbReference type="Proteomes" id="UP000297703"/>
    </source>
</evidence>
<dbReference type="EMBL" id="QXTE01000015">
    <property type="protein sequence ID" value="TFK13480.1"/>
    <property type="molecule type" value="Genomic_DNA"/>
</dbReference>
<accession>A0A4D9F638</accession>
<evidence type="ECO:0000313" key="1">
    <source>
        <dbReference type="EMBL" id="TFK13480.1"/>
    </source>
</evidence>
<dbReference type="Proteomes" id="UP000297703">
    <property type="component" value="Unassembled WGS sequence"/>
</dbReference>
<reference evidence="1 2" key="2">
    <citation type="submission" date="2019-04" db="EMBL/GenBank/DDBJ databases">
        <title>The genome sequence of big-headed turtle.</title>
        <authorList>
            <person name="Gong S."/>
        </authorList>
    </citation>
    <scope>NUCLEOTIDE SEQUENCE [LARGE SCALE GENOMIC DNA]</scope>
    <source>
        <strain evidence="1">DO16091913</strain>
        <tissue evidence="1">Muscle</tissue>
    </source>
</reference>
<comment type="caution">
    <text evidence="1">The sequence shown here is derived from an EMBL/GenBank/DDBJ whole genome shotgun (WGS) entry which is preliminary data.</text>
</comment>
<protein>
    <submittedName>
        <fullName evidence="1">NIPA-like protein 3</fullName>
    </submittedName>
</protein>
<reference evidence="1 2" key="1">
    <citation type="submission" date="2019-04" db="EMBL/GenBank/DDBJ databases">
        <title>Draft genome of the big-headed turtle Platysternon megacephalum.</title>
        <authorList>
            <person name="Gong S."/>
        </authorList>
    </citation>
    <scope>NUCLEOTIDE SEQUENCE [LARGE SCALE GENOMIC DNA]</scope>
    <source>
        <strain evidence="1">DO16091913</strain>
        <tissue evidence="1">Muscle</tissue>
    </source>
</reference>
<proteinExistence type="predicted"/>
<gene>
    <name evidence="1" type="ORF">DR999_PMT02959</name>
</gene>
<dbReference type="AlphaFoldDB" id="A0A4D9F638"/>
<keyword evidence="2" id="KW-1185">Reference proteome</keyword>
<organism evidence="1 2">
    <name type="scientific">Platysternon megacephalum</name>
    <name type="common">big-headed turtle</name>
    <dbReference type="NCBI Taxonomy" id="55544"/>
    <lineage>
        <taxon>Eukaryota</taxon>
        <taxon>Metazoa</taxon>
        <taxon>Chordata</taxon>
        <taxon>Craniata</taxon>
        <taxon>Vertebrata</taxon>
        <taxon>Euteleostomi</taxon>
        <taxon>Archelosauria</taxon>
        <taxon>Testudinata</taxon>
        <taxon>Testudines</taxon>
        <taxon>Cryptodira</taxon>
        <taxon>Durocryptodira</taxon>
        <taxon>Testudinoidea</taxon>
        <taxon>Platysternidae</taxon>
        <taxon>Platysternon</taxon>
    </lineage>
</organism>
<name>A0A4D9F638_9SAUR</name>
<sequence>MDQCTAPITVNESFARVSTSGFGLNFLTWRLHLTGEETKWSSLVLCQLRWTKWGKGVLWVKGKGAYEKSAQMAQRKVGDWVLGRIWKWKLSVLQKEQHKWE</sequence>